<dbReference type="EMBL" id="JBHSTQ010000028">
    <property type="protein sequence ID" value="MFC6387721.1"/>
    <property type="molecule type" value="Genomic_DNA"/>
</dbReference>
<feature type="domain" description="DUF3885" evidence="1">
    <location>
        <begin position="4"/>
        <end position="201"/>
    </location>
</feature>
<name>A0ABW1WGM1_9BACL</name>
<dbReference type="Pfam" id="PF13021">
    <property type="entry name" value="DUF3885"/>
    <property type="match status" value="1"/>
</dbReference>
<comment type="caution">
    <text evidence="2">The sequence shown here is derived from an EMBL/GenBank/DDBJ whole genome shotgun (WGS) entry which is preliminary data.</text>
</comment>
<protein>
    <submittedName>
        <fullName evidence="2">DUF3885 domain-containing protein</fullName>
    </submittedName>
</protein>
<evidence type="ECO:0000259" key="1">
    <source>
        <dbReference type="Pfam" id="PF13021"/>
    </source>
</evidence>
<dbReference type="Proteomes" id="UP001596267">
    <property type="component" value="Unassembled WGS sequence"/>
</dbReference>
<dbReference type="InterPro" id="IPR024976">
    <property type="entry name" value="DUF3885"/>
</dbReference>
<dbReference type="RefSeq" id="WP_253077487.1">
    <property type="nucleotide sequence ID" value="NZ_JAMXWN010000029.1"/>
</dbReference>
<keyword evidence="3" id="KW-1185">Reference proteome</keyword>
<organism evidence="2 3">
    <name type="scientific">Sporolactobacillus kofuensis</name>
    <dbReference type="NCBI Taxonomy" id="269672"/>
    <lineage>
        <taxon>Bacteria</taxon>
        <taxon>Bacillati</taxon>
        <taxon>Bacillota</taxon>
        <taxon>Bacilli</taxon>
        <taxon>Bacillales</taxon>
        <taxon>Sporolactobacillaceae</taxon>
        <taxon>Sporolactobacillus</taxon>
    </lineage>
</organism>
<accession>A0ABW1WGM1</accession>
<sequence length="210" mass="24711">MQHHEYLQAKFPRLELRPPLFYRWSNGIRFELGIALNNEIDFPNNSYIQRCYQKAITLFQALHALADQIVIVDDVDDYGHGISIKRRLENFSPYIQKSLLFKLKHNSILLSKDGEEGMYQKHRFSLKCRTSNFAYIPLIKAICNHDFGLSPSNSNRVYFINVNKNTIFHIYDDRGCDLLATVPETIKKIYLGYNDWILDYDRTKIDKIVN</sequence>
<reference evidence="3" key="1">
    <citation type="journal article" date="2019" name="Int. J. Syst. Evol. Microbiol.">
        <title>The Global Catalogue of Microorganisms (GCM) 10K type strain sequencing project: providing services to taxonomists for standard genome sequencing and annotation.</title>
        <authorList>
            <consortium name="The Broad Institute Genomics Platform"/>
            <consortium name="The Broad Institute Genome Sequencing Center for Infectious Disease"/>
            <person name="Wu L."/>
            <person name="Ma J."/>
        </authorList>
    </citation>
    <scope>NUCLEOTIDE SEQUENCE [LARGE SCALE GENOMIC DNA]</scope>
    <source>
        <strain evidence="3">CCUG 42001</strain>
    </source>
</reference>
<proteinExistence type="predicted"/>
<evidence type="ECO:0000313" key="3">
    <source>
        <dbReference type="Proteomes" id="UP001596267"/>
    </source>
</evidence>
<evidence type="ECO:0000313" key="2">
    <source>
        <dbReference type="EMBL" id="MFC6387721.1"/>
    </source>
</evidence>
<gene>
    <name evidence="2" type="ORF">ACFP7A_14230</name>
</gene>